<feature type="domain" description="Acyltransferase 3" evidence="2">
    <location>
        <begin position="21"/>
        <end position="337"/>
    </location>
</feature>
<evidence type="ECO:0000313" key="3">
    <source>
        <dbReference type="EMBL" id="RFZ85525.1"/>
    </source>
</evidence>
<keyword evidence="1" id="KW-1133">Transmembrane helix</keyword>
<feature type="transmembrane region" description="Helical" evidence="1">
    <location>
        <begin position="236"/>
        <end position="253"/>
    </location>
</feature>
<feature type="transmembrane region" description="Helical" evidence="1">
    <location>
        <begin position="259"/>
        <end position="281"/>
    </location>
</feature>
<dbReference type="GO" id="GO:0016747">
    <property type="term" value="F:acyltransferase activity, transferring groups other than amino-acyl groups"/>
    <property type="evidence" value="ECO:0007669"/>
    <property type="project" value="InterPro"/>
</dbReference>
<dbReference type="PANTHER" id="PTHR23028">
    <property type="entry name" value="ACETYLTRANSFERASE"/>
    <property type="match status" value="1"/>
</dbReference>
<feature type="transmembrane region" description="Helical" evidence="1">
    <location>
        <begin position="203"/>
        <end position="224"/>
    </location>
</feature>
<feature type="transmembrane region" description="Helical" evidence="1">
    <location>
        <begin position="322"/>
        <end position="345"/>
    </location>
</feature>
<evidence type="ECO:0000256" key="1">
    <source>
        <dbReference type="SAM" id="Phobius"/>
    </source>
</evidence>
<dbReference type="RefSeq" id="WP_117382423.1">
    <property type="nucleotide sequence ID" value="NZ_QWDE01000001.1"/>
</dbReference>
<dbReference type="InterPro" id="IPR050879">
    <property type="entry name" value="Acyltransferase_3"/>
</dbReference>
<dbReference type="AlphaFoldDB" id="A0A3E2NWY3"/>
<accession>A0A3E2NWY3</accession>
<proteinExistence type="predicted"/>
<dbReference type="GO" id="GO:0000271">
    <property type="term" value="P:polysaccharide biosynthetic process"/>
    <property type="evidence" value="ECO:0007669"/>
    <property type="project" value="TreeGrafter"/>
</dbReference>
<gene>
    <name evidence="3" type="ORF">DYU05_07990</name>
</gene>
<feature type="transmembrane region" description="Helical" evidence="1">
    <location>
        <begin position="55"/>
        <end position="73"/>
    </location>
</feature>
<sequence>MPKPDKAVFLPSDAILKSHYPSLNGLRGISIIMVVVAHLHLGGNEWMSMLFNGSLGVNIFFVLSGFLITSLCLREQDATGGLRLTKFYTRRVLRIFPIAYLYLLVMLVLNLIFQLSIKWFQFAGAAAYLMNFSYFRSHDFSWFTGHYWSLSVEEQFYILFPIILKINRKVFYYCVLFIVFGLPVVCALQEVFPSINSGLPYFITHYFIKFQSIATGCLLALLVFRKVLDQSWLQTTKVPGNLVALVLIVWLRFDDFYSVKAILTNGIISLLTAYIVVTNIVPSGNVFYRFLNLKWLSFIGVLSYSIYIWQQLFTSGDARLSLYVVSWPFNLVWIIVVPVISYYGFERYFLKLKNKFKVVNATQDSGM</sequence>
<feature type="transmembrane region" description="Helical" evidence="1">
    <location>
        <begin position="93"/>
        <end position="113"/>
    </location>
</feature>
<evidence type="ECO:0000259" key="2">
    <source>
        <dbReference type="Pfam" id="PF01757"/>
    </source>
</evidence>
<dbReference type="Pfam" id="PF01757">
    <property type="entry name" value="Acyl_transf_3"/>
    <property type="match status" value="1"/>
</dbReference>
<name>A0A3E2NWY3_9SPHI</name>
<feature type="transmembrane region" description="Helical" evidence="1">
    <location>
        <begin position="170"/>
        <end position="191"/>
    </location>
</feature>
<protein>
    <submittedName>
        <fullName evidence="3">Acyltransferase</fullName>
    </submittedName>
</protein>
<reference evidence="3 4" key="1">
    <citation type="submission" date="2018-08" db="EMBL/GenBank/DDBJ databases">
        <title>Mucilaginibacter terrae sp. nov., isolated from manganese diggings.</title>
        <authorList>
            <person name="Huang Y."/>
            <person name="Zhou Z."/>
        </authorList>
    </citation>
    <scope>NUCLEOTIDE SEQUENCE [LARGE SCALE GENOMIC DNA]</scope>
    <source>
        <strain evidence="3 4">ZH6</strain>
    </source>
</reference>
<dbReference type="PANTHER" id="PTHR23028:SF53">
    <property type="entry name" value="ACYL_TRANSF_3 DOMAIN-CONTAINING PROTEIN"/>
    <property type="match status" value="1"/>
</dbReference>
<keyword evidence="1" id="KW-0472">Membrane</keyword>
<dbReference type="GO" id="GO:0016020">
    <property type="term" value="C:membrane"/>
    <property type="evidence" value="ECO:0007669"/>
    <property type="project" value="TreeGrafter"/>
</dbReference>
<evidence type="ECO:0000313" key="4">
    <source>
        <dbReference type="Proteomes" id="UP000260823"/>
    </source>
</evidence>
<dbReference type="OrthoDB" id="290051at2"/>
<keyword evidence="3" id="KW-0012">Acyltransferase</keyword>
<comment type="caution">
    <text evidence="3">The sequence shown here is derived from an EMBL/GenBank/DDBJ whole genome shotgun (WGS) entry which is preliminary data.</text>
</comment>
<organism evidence="3 4">
    <name type="scientific">Mucilaginibacter terrenus</name>
    <dbReference type="NCBI Taxonomy" id="2482727"/>
    <lineage>
        <taxon>Bacteria</taxon>
        <taxon>Pseudomonadati</taxon>
        <taxon>Bacteroidota</taxon>
        <taxon>Sphingobacteriia</taxon>
        <taxon>Sphingobacteriales</taxon>
        <taxon>Sphingobacteriaceae</taxon>
        <taxon>Mucilaginibacter</taxon>
    </lineage>
</organism>
<feature type="transmembrane region" description="Helical" evidence="1">
    <location>
        <begin position="293"/>
        <end position="310"/>
    </location>
</feature>
<keyword evidence="4" id="KW-1185">Reference proteome</keyword>
<dbReference type="InterPro" id="IPR002656">
    <property type="entry name" value="Acyl_transf_3_dom"/>
</dbReference>
<keyword evidence="1" id="KW-0812">Transmembrane</keyword>
<dbReference type="EMBL" id="QWDE01000001">
    <property type="protein sequence ID" value="RFZ85525.1"/>
    <property type="molecule type" value="Genomic_DNA"/>
</dbReference>
<keyword evidence="3" id="KW-0808">Transferase</keyword>
<feature type="transmembrane region" description="Helical" evidence="1">
    <location>
        <begin position="25"/>
        <end position="43"/>
    </location>
</feature>
<dbReference type="Proteomes" id="UP000260823">
    <property type="component" value="Unassembled WGS sequence"/>
</dbReference>